<feature type="region of interest" description="Disordered" evidence="1">
    <location>
        <begin position="157"/>
        <end position="197"/>
    </location>
</feature>
<protein>
    <submittedName>
        <fullName evidence="3">L10-interacting MYB domain-containing protein-like</fullName>
    </submittedName>
</protein>
<feature type="compositionally biased region" description="Basic residues" evidence="1">
    <location>
        <begin position="186"/>
        <end position="197"/>
    </location>
</feature>
<evidence type="ECO:0000313" key="3">
    <source>
        <dbReference type="EMBL" id="KAL2487219.1"/>
    </source>
</evidence>
<sequence>MRTEKSTPVKPASPTRKNAKWAERKHQIFLTVCEAVIVESHRMGKCFSKQGWERLVNLINTFAAKRWSRIQHKNHWDSMRREHKHLHELLCITGLEYNQRDNVIVADDDWWEQKIKAFDLDKYAMTPTKLSQRRFEGVINSGNDSPYDTLPIFAETRDSSDEGPIELGSSSRMDISGCHSVEKQKGSTRRSKEKAKK</sequence>
<evidence type="ECO:0000256" key="1">
    <source>
        <dbReference type="SAM" id="MobiDB-lite"/>
    </source>
</evidence>
<organism evidence="3 4">
    <name type="scientific">Abeliophyllum distichum</name>
    <dbReference type="NCBI Taxonomy" id="126358"/>
    <lineage>
        <taxon>Eukaryota</taxon>
        <taxon>Viridiplantae</taxon>
        <taxon>Streptophyta</taxon>
        <taxon>Embryophyta</taxon>
        <taxon>Tracheophyta</taxon>
        <taxon>Spermatophyta</taxon>
        <taxon>Magnoliopsida</taxon>
        <taxon>eudicotyledons</taxon>
        <taxon>Gunneridae</taxon>
        <taxon>Pentapetalae</taxon>
        <taxon>asterids</taxon>
        <taxon>lamiids</taxon>
        <taxon>Lamiales</taxon>
        <taxon>Oleaceae</taxon>
        <taxon>Forsythieae</taxon>
        <taxon>Abeliophyllum</taxon>
    </lineage>
</organism>
<dbReference type="PANTHER" id="PTHR31704:SF37">
    <property type="entry name" value="HEAT SHOCK PROTEIN"/>
    <property type="match status" value="1"/>
</dbReference>
<comment type="caution">
    <text evidence="3">The sequence shown here is derived from an EMBL/GenBank/DDBJ whole genome shotgun (WGS) entry which is preliminary data.</text>
</comment>
<gene>
    <name evidence="3" type="ORF">Adt_31975</name>
</gene>
<dbReference type="AlphaFoldDB" id="A0ABD1RFL8"/>
<dbReference type="Proteomes" id="UP001604336">
    <property type="component" value="Unassembled WGS sequence"/>
</dbReference>
<reference evidence="4" key="1">
    <citation type="submission" date="2024-07" db="EMBL/GenBank/DDBJ databases">
        <title>Two chromosome-level genome assemblies of Korean endemic species Abeliophyllum distichum and Forsythia ovata (Oleaceae).</title>
        <authorList>
            <person name="Jang H."/>
        </authorList>
    </citation>
    <scope>NUCLEOTIDE SEQUENCE [LARGE SCALE GENOMIC DNA]</scope>
</reference>
<keyword evidence="4" id="KW-1185">Reference proteome</keyword>
<accession>A0ABD1RFL8</accession>
<dbReference type="InterPro" id="IPR024752">
    <property type="entry name" value="Myb/SANT-like_dom"/>
</dbReference>
<proteinExistence type="predicted"/>
<name>A0ABD1RFL8_9LAMI</name>
<dbReference type="Pfam" id="PF12776">
    <property type="entry name" value="Myb_DNA-bind_3"/>
    <property type="match status" value="1"/>
</dbReference>
<evidence type="ECO:0000259" key="2">
    <source>
        <dbReference type="Pfam" id="PF12776"/>
    </source>
</evidence>
<evidence type="ECO:0000313" key="4">
    <source>
        <dbReference type="Proteomes" id="UP001604336"/>
    </source>
</evidence>
<dbReference type="EMBL" id="JBFOLK010000009">
    <property type="protein sequence ID" value="KAL2487219.1"/>
    <property type="molecule type" value="Genomic_DNA"/>
</dbReference>
<feature type="domain" description="Myb/SANT-like" evidence="2">
    <location>
        <begin position="20"/>
        <end position="113"/>
    </location>
</feature>
<dbReference type="PANTHER" id="PTHR31704">
    <property type="entry name" value="MYB/SANT-LIKE DNA-BINDING DOMAIN PROTEIN-RELATED"/>
    <property type="match status" value="1"/>
</dbReference>